<name>A0A1G2Q4Q0_9BACT</name>
<dbReference type="Gene3D" id="3.10.350.10">
    <property type="entry name" value="LysM domain"/>
    <property type="match status" value="2"/>
</dbReference>
<dbReference type="InterPro" id="IPR011055">
    <property type="entry name" value="Dup_hybrid_motif"/>
</dbReference>
<dbReference type="PANTHER" id="PTHR21666:SF290">
    <property type="entry name" value="PEPTIDASE M23 DOMAIN PROTEIN"/>
    <property type="match status" value="1"/>
</dbReference>
<dbReference type="InterPro" id="IPR016047">
    <property type="entry name" value="M23ase_b-sheet_dom"/>
</dbReference>
<feature type="domain" description="LysM" evidence="1">
    <location>
        <begin position="177"/>
        <end position="221"/>
    </location>
</feature>
<sequence length="419" mass="45952">MRLALILVQGLKYLLELIITGLNWLWRVSQPVLKLLASWFILRPYRILFRFNRLLKKWWPKLPSLKLLSHHQSIIYLLLLSAVLVTTNSWRVHQAAAENFGQNNLLFPLIKPDFELIVIESGSDAIFELDQLDPTDGSDNAEVTPENQIGLSGTGAAILKPHLVTSSPSTAARTSIEYYEVQIDDTISSIAERFNLNLNTLLWENRLSARSIIRPGQKLTILPTNGVTYRIGRGDTVASIAKKYAVTTENILAYNKISSSSLTIGQTIVIPGGRPPAAPVASVARTATVTPINAPAGSSTTKLLWPTGAKRITQYYTWRHGGIDIAGPTGTAIYAAEDGIVEVSGWNKGGYGYYIIIDHGGGLKTLYGHASKLHVAAGDRVTRGDQIANVGSTGRSTGPHLHFEVRIRGSRTNPLNYIR</sequence>
<dbReference type="PANTHER" id="PTHR21666">
    <property type="entry name" value="PEPTIDASE-RELATED"/>
    <property type="match status" value="1"/>
</dbReference>
<organism evidence="2 3">
    <name type="scientific">Candidatus Veblenbacteria bacterium RIFOXYB1_FULL_43_13</name>
    <dbReference type="NCBI Taxonomy" id="1802426"/>
    <lineage>
        <taxon>Bacteria</taxon>
        <taxon>Candidatus Vebleniibacteriota</taxon>
    </lineage>
</organism>
<evidence type="ECO:0000259" key="1">
    <source>
        <dbReference type="PROSITE" id="PS51782"/>
    </source>
</evidence>
<protein>
    <recommendedName>
        <fullName evidence="1">LysM domain-containing protein</fullName>
    </recommendedName>
</protein>
<dbReference type="InterPro" id="IPR050570">
    <property type="entry name" value="Cell_wall_metabolism_enzyme"/>
</dbReference>
<dbReference type="EMBL" id="MHTC01000012">
    <property type="protein sequence ID" value="OHA55556.1"/>
    <property type="molecule type" value="Genomic_DNA"/>
</dbReference>
<feature type="domain" description="LysM" evidence="1">
    <location>
        <begin position="227"/>
        <end position="270"/>
    </location>
</feature>
<dbReference type="CDD" id="cd00118">
    <property type="entry name" value="LysM"/>
    <property type="match status" value="2"/>
</dbReference>
<dbReference type="GO" id="GO:0004222">
    <property type="term" value="F:metalloendopeptidase activity"/>
    <property type="evidence" value="ECO:0007669"/>
    <property type="project" value="TreeGrafter"/>
</dbReference>
<dbReference type="SMART" id="SM00257">
    <property type="entry name" value="LysM"/>
    <property type="match status" value="2"/>
</dbReference>
<dbReference type="Pfam" id="PF01476">
    <property type="entry name" value="LysM"/>
    <property type="match status" value="2"/>
</dbReference>
<evidence type="ECO:0000313" key="2">
    <source>
        <dbReference type="EMBL" id="OHA55556.1"/>
    </source>
</evidence>
<dbReference type="SUPFAM" id="SSF51261">
    <property type="entry name" value="Duplicated hybrid motif"/>
    <property type="match status" value="1"/>
</dbReference>
<gene>
    <name evidence="2" type="ORF">A2388_00555</name>
</gene>
<dbReference type="InterPro" id="IPR036779">
    <property type="entry name" value="LysM_dom_sf"/>
</dbReference>
<dbReference type="CDD" id="cd12797">
    <property type="entry name" value="M23_peptidase"/>
    <property type="match status" value="1"/>
</dbReference>
<evidence type="ECO:0000313" key="3">
    <source>
        <dbReference type="Proteomes" id="UP000177575"/>
    </source>
</evidence>
<comment type="caution">
    <text evidence="2">The sequence shown here is derived from an EMBL/GenBank/DDBJ whole genome shotgun (WGS) entry which is preliminary data.</text>
</comment>
<dbReference type="Proteomes" id="UP000177575">
    <property type="component" value="Unassembled WGS sequence"/>
</dbReference>
<reference evidence="2 3" key="1">
    <citation type="journal article" date="2016" name="Nat. Commun.">
        <title>Thousands of microbial genomes shed light on interconnected biogeochemical processes in an aquifer system.</title>
        <authorList>
            <person name="Anantharaman K."/>
            <person name="Brown C.T."/>
            <person name="Hug L.A."/>
            <person name="Sharon I."/>
            <person name="Castelle C.J."/>
            <person name="Probst A.J."/>
            <person name="Thomas B.C."/>
            <person name="Singh A."/>
            <person name="Wilkins M.J."/>
            <person name="Karaoz U."/>
            <person name="Brodie E.L."/>
            <person name="Williams K.H."/>
            <person name="Hubbard S.S."/>
            <person name="Banfield J.F."/>
        </authorList>
    </citation>
    <scope>NUCLEOTIDE SEQUENCE [LARGE SCALE GENOMIC DNA]</scope>
</reference>
<accession>A0A1G2Q4Q0</accession>
<proteinExistence type="predicted"/>
<dbReference type="InterPro" id="IPR018392">
    <property type="entry name" value="LysM"/>
</dbReference>
<dbReference type="PROSITE" id="PS51782">
    <property type="entry name" value="LYSM"/>
    <property type="match status" value="2"/>
</dbReference>
<dbReference type="Pfam" id="PF01551">
    <property type="entry name" value="Peptidase_M23"/>
    <property type="match status" value="1"/>
</dbReference>
<dbReference type="AlphaFoldDB" id="A0A1G2Q4Q0"/>
<dbReference type="SUPFAM" id="SSF54106">
    <property type="entry name" value="LysM domain"/>
    <property type="match status" value="1"/>
</dbReference>
<dbReference type="Gene3D" id="2.70.70.10">
    <property type="entry name" value="Glucose Permease (Domain IIA)"/>
    <property type="match status" value="1"/>
</dbReference>